<protein>
    <submittedName>
        <fullName evidence="2">Uncharacterized protein</fullName>
    </submittedName>
</protein>
<proteinExistence type="predicted"/>
<dbReference type="OrthoDB" id="7580644at2"/>
<feature type="transmembrane region" description="Helical" evidence="1">
    <location>
        <begin position="103"/>
        <end position="124"/>
    </location>
</feature>
<dbReference type="EMBL" id="CP014476">
    <property type="protein sequence ID" value="AMK77087.1"/>
    <property type="molecule type" value="Genomic_DNA"/>
</dbReference>
<feature type="transmembrane region" description="Helical" evidence="1">
    <location>
        <begin position="37"/>
        <end position="63"/>
    </location>
</feature>
<dbReference type="Proteomes" id="UP000030512">
    <property type="component" value="Chromosome"/>
</dbReference>
<dbReference type="RefSeq" id="WP_036273853.1">
    <property type="nucleotide sequence ID" value="NZ_CP014476.1"/>
</dbReference>
<keyword evidence="1" id="KW-1133">Transmembrane helix</keyword>
<feature type="transmembrane region" description="Helical" evidence="1">
    <location>
        <begin position="75"/>
        <end position="97"/>
    </location>
</feature>
<dbReference type="AlphaFoldDB" id="A0A126T4U2"/>
<keyword evidence="1" id="KW-0812">Transmembrane</keyword>
<evidence type="ECO:0000313" key="3">
    <source>
        <dbReference type="Proteomes" id="UP000030512"/>
    </source>
</evidence>
<keyword evidence="1" id="KW-0472">Membrane</keyword>
<keyword evidence="3" id="KW-1185">Reference proteome</keyword>
<reference evidence="2 3" key="1">
    <citation type="journal article" date="2015" name="Environ. Microbiol.">
        <title>Methane oxidation coupled to nitrate reduction under hypoxia by the Gammaproteobacterium Methylomonas denitrificans, sp. nov. type strain FJG1.</title>
        <authorList>
            <person name="Kits K.D."/>
            <person name="Klotz M.G."/>
            <person name="Stein L.Y."/>
        </authorList>
    </citation>
    <scope>NUCLEOTIDE SEQUENCE [LARGE SCALE GENOMIC DNA]</scope>
    <source>
        <strain evidence="2 3">FJG1</strain>
    </source>
</reference>
<organism evidence="2 3">
    <name type="scientific">Methylomonas denitrificans</name>
    <dbReference type="NCBI Taxonomy" id="1538553"/>
    <lineage>
        <taxon>Bacteria</taxon>
        <taxon>Pseudomonadati</taxon>
        <taxon>Pseudomonadota</taxon>
        <taxon>Gammaproteobacteria</taxon>
        <taxon>Methylococcales</taxon>
        <taxon>Methylococcaceae</taxon>
        <taxon>Methylomonas</taxon>
    </lineage>
</organism>
<gene>
    <name evidence="2" type="ORF">JT25_011430</name>
</gene>
<dbReference type="KEGG" id="mdn:JT25_011430"/>
<evidence type="ECO:0000313" key="2">
    <source>
        <dbReference type="EMBL" id="AMK77087.1"/>
    </source>
</evidence>
<sequence>MEYLAGILIALFVSLFATLVGFDKERSFYPTVLVVIASYYGLFAVMGGSVQAVLCESVVMAVFLSATVLGFKRNLWFVVAALVTHGIFDFFHGHLISNPGVPIWWPMFCLTYDVVAALYLAYLLRHSKVIANAR</sequence>
<evidence type="ECO:0000256" key="1">
    <source>
        <dbReference type="SAM" id="Phobius"/>
    </source>
</evidence>
<accession>A0A126T4U2</accession>
<name>A0A126T4U2_9GAMM</name>